<keyword evidence="2" id="KW-0808">Transferase</keyword>
<organism evidence="2 3">
    <name type="scientific">Streptococcus parauberis</name>
    <dbReference type="NCBI Taxonomy" id="1348"/>
    <lineage>
        <taxon>Bacteria</taxon>
        <taxon>Bacillati</taxon>
        <taxon>Bacillota</taxon>
        <taxon>Bacilli</taxon>
        <taxon>Lactobacillales</taxon>
        <taxon>Streptococcaceae</taxon>
        <taxon>Streptococcus</taxon>
    </lineage>
</organism>
<dbReference type="GO" id="GO:0016747">
    <property type="term" value="F:acyltransferase activity, transferring groups other than amino-acyl groups"/>
    <property type="evidence" value="ECO:0007669"/>
    <property type="project" value="InterPro"/>
</dbReference>
<protein>
    <submittedName>
        <fullName evidence="2">Putative acyltransferase</fullName>
    </submittedName>
</protein>
<proteinExistence type="predicted"/>
<dbReference type="Proteomes" id="UP000217465">
    <property type="component" value="Unassembled WGS sequence"/>
</dbReference>
<sequence length="147" mass="16917">MMNWSIKAFDQLTRDELFIILKERVAVFVVEQACAYPEIDELDQKSIHIFKQDSSGQLLAYCRIIPTEKMMKLGRVLTTQTVRGKGLGQELIATALSYCQENYPQLPVYAQAQAHLQDFYGQFGFNATSEVYLEDDIPHIDMMKEKD</sequence>
<dbReference type="PROSITE" id="PS51186">
    <property type="entry name" value="GNAT"/>
    <property type="match status" value="1"/>
</dbReference>
<evidence type="ECO:0000313" key="2">
    <source>
        <dbReference type="EMBL" id="PCH12092.1"/>
    </source>
</evidence>
<accession>A0A854WES1</accession>
<dbReference type="EMBL" id="NSGR01000008">
    <property type="protein sequence ID" value="PCH12092.1"/>
    <property type="molecule type" value="Genomic_DNA"/>
</dbReference>
<comment type="caution">
    <text evidence="2">The sequence shown here is derived from an EMBL/GenBank/DDBJ whole genome shotgun (WGS) entry which is preliminary data.</text>
</comment>
<dbReference type="InterPro" id="IPR016181">
    <property type="entry name" value="Acyl_CoA_acyltransferase"/>
</dbReference>
<dbReference type="CDD" id="cd04301">
    <property type="entry name" value="NAT_SF"/>
    <property type="match status" value="1"/>
</dbReference>
<name>A0A854WES1_9STRE</name>
<keyword evidence="2" id="KW-0012">Acyltransferase</keyword>
<dbReference type="Pfam" id="PF13673">
    <property type="entry name" value="Acetyltransf_10"/>
    <property type="match status" value="1"/>
</dbReference>
<evidence type="ECO:0000313" key="3">
    <source>
        <dbReference type="Proteomes" id="UP000217465"/>
    </source>
</evidence>
<reference evidence="2 3" key="1">
    <citation type="submission" date="2016-06" db="EMBL/GenBank/DDBJ databases">
        <authorList>
            <person name="Haines A.N."/>
            <person name="Council K.R."/>
        </authorList>
    </citation>
    <scope>NUCLEOTIDE SEQUENCE [LARGE SCALE GENOMIC DNA]</scope>
    <source>
        <strain evidence="2 3">SP158-29</strain>
    </source>
</reference>
<feature type="domain" description="N-acetyltransferase" evidence="1">
    <location>
        <begin position="7"/>
        <end position="147"/>
    </location>
</feature>
<gene>
    <name evidence="2" type="ORF">A9Y57_00806</name>
</gene>
<evidence type="ECO:0000259" key="1">
    <source>
        <dbReference type="PROSITE" id="PS51186"/>
    </source>
</evidence>
<dbReference type="Gene3D" id="3.40.630.30">
    <property type="match status" value="1"/>
</dbReference>
<dbReference type="InterPro" id="IPR000182">
    <property type="entry name" value="GNAT_dom"/>
</dbReference>
<dbReference type="AlphaFoldDB" id="A0A854WES1"/>
<dbReference type="SUPFAM" id="SSF55729">
    <property type="entry name" value="Acyl-CoA N-acyltransferases (Nat)"/>
    <property type="match status" value="1"/>
</dbReference>